<evidence type="ECO:0008006" key="3">
    <source>
        <dbReference type="Google" id="ProtNLM"/>
    </source>
</evidence>
<dbReference type="KEGG" id="nhy:JQS43_07250"/>
<evidence type="ECO:0000313" key="2">
    <source>
        <dbReference type="Proteomes" id="UP000662857"/>
    </source>
</evidence>
<proteinExistence type="predicted"/>
<reference evidence="1" key="1">
    <citation type="submission" date="2021-02" db="EMBL/GenBank/DDBJ databases">
        <title>Natrosporangium hydrolyticum gen. nov., sp. nov, a haloalkaliphilic actinobacterium from a soda solonchak soil.</title>
        <authorList>
            <person name="Sorokin D.Y."/>
            <person name="Khijniak T.V."/>
            <person name="Zakharycheva A.P."/>
            <person name="Boueva O.V."/>
            <person name="Ariskina E.V."/>
            <person name="Hahnke R.L."/>
            <person name="Bunk B."/>
            <person name="Sproer C."/>
            <person name="Schumann P."/>
            <person name="Evtushenko L.I."/>
            <person name="Kublanov I.V."/>
        </authorList>
    </citation>
    <scope>NUCLEOTIDE SEQUENCE</scope>
    <source>
        <strain evidence="1">DSM 106523</strain>
    </source>
</reference>
<dbReference type="AlphaFoldDB" id="A0A895YLB1"/>
<protein>
    <recommendedName>
        <fullName evidence="3">Heavy metal transporter</fullName>
    </recommendedName>
</protein>
<name>A0A895YLB1_9ACTN</name>
<gene>
    <name evidence="1" type="ORF">JQS43_07250</name>
</gene>
<keyword evidence="2" id="KW-1185">Reference proteome</keyword>
<sequence>MRRVVVVVLVLVLVAVAGLWLFHQRDRIQLPDLQTGCRVSTDEEVRLDHDQMANAATITAVGVTLDMPDRAVVVALATALQESKLRNLPHLGSRNDHDSIGLFQQRPSQGWGSEAEISDPRYAAERFYLALREVDGWQDMRVTDAAQRVQRSAFPEAYQQWAEDSEVLAAALLGHVTGAVSCAVPNDPRQRGEAAASALGDALAEDWGNQTTTAWAETTRLSISADDPATGWRYAHWLVAHAAGHGVTEVHFADQRWSADVRGWSTTETAIDHVRAEVAPES</sequence>
<evidence type="ECO:0000313" key="1">
    <source>
        <dbReference type="EMBL" id="QSB16093.1"/>
    </source>
</evidence>
<accession>A0A895YLB1</accession>
<dbReference type="Proteomes" id="UP000662857">
    <property type="component" value="Chromosome"/>
</dbReference>
<dbReference type="EMBL" id="CP070499">
    <property type="protein sequence ID" value="QSB16093.1"/>
    <property type="molecule type" value="Genomic_DNA"/>
</dbReference>
<dbReference type="RefSeq" id="WP_239678296.1">
    <property type="nucleotide sequence ID" value="NZ_CP070499.1"/>
</dbReference>
<organism evidence="1 2">
    <name type="scientific">Natronosporangium hydrolyticum</name>
    <dbReference type="NCBI Taxonomy" id="2811111"/>
    <lineage>
        <taxon>Bacteria</taxon>
        <taxon>Bacillati</taxon>
        <taxon>Actinomycetota</taxon>
        <taxon>Actinomycetes</taxon>
        <taxon>Micromonosporales</taxon>
        <taxon>Micromonosporaceae</taxon>
        <taxon>Natronosporangium</taxon>
    </lineage>
</organism>